<dbReference type="InterPro" id="IPR036236">
    <property type="entry name" value="Znf_C2H2_sf"/>
</dbReference>
<accession>A0A803PJE3</accession>
<dbReference type="OMA" id="WSITRED"/>
<dbReference type="GO" id="GO:0003677">
    <property type="term" value="F:DNA binding"/>
    <property type="evidence" value="ECO:0007669"/>
    <property type="project" value="UniProtKB-KW"/>
</dbReference>
<keyword evidence="7" id="KW-0804">Transcription</keyword>
<organism evidence="12 13">
    <name type="scientific">Cannabis sativa</name>
    <name type="common">Hemp</name>
    <name type="synonym">Marijuana</name>
    <dbReference type="NCBI Taxonomy" id="3483"/>
    <lineage>
        <taxon>Eukaryota</taxon>
        <taxon>Viridiplantae</taxon>
        <taxon>Streptophyta</taxon>
        <taxon>Embryophyta</taxon>
        <taxon>Tracheophyta</taxon>
        <taxon>Spermatophyta</taxon>
        <taxon>Magnoliopsida</taxon>
        <taxon>eudicotyledons</taxon>
        <taxon>Gunneridae</taxon>
        <taxon>Pentapetalae</taxon>
        <taxon>rosids</taxon>
        <taxon>fabids</taxon>
        <taxon>Rosales</taxon>
        <taxon>Cannabaceae</taxon>
        <taxon>Cannabis</taxon>
    </lineage>
</organism>
<dbReference type="InterPro" id="IPR008906">
    <property type="entry name" value="HATC_C_dom"/>
</dbReference>
<evidence type="ECO:0000256" key="10">
    <source>
        <dbReference type="SAM" id="MobiDB-lite"/>
    </source>
</evidence>
<keyword evidence="13" id="KW-1185">Reference proteome</keyword>
<reference evidence="12" key="1">
    <citation type="submission" date="2018-11" db="EMBL/GenBank/DDBJ databases">
        <authorList>
            <person name="Grassa J C."/>
        </authorList>
    </citation>
    <scope>NUCLEOTIDE SEQUENCE [LARGE SCALE GENOMIC DNA]</scope>
</reference>
<keyword evidence="4" id="KW-0862">Zinc</keyword>
<dbReference type="PROSITE" id="PS50808">
    <property type="entry name" value="ZF_BED"/>
    <property type="match status" value="1"/>
</dbReference>
<dbReference type="Pfam" id="PF02892">
    <property type="entry name" value="zf-BED"/>
    <property type="match status" value="1"/>
</dbReference>
<feature type="region of interest" description="Disordered" evidence="10">
    <location>
        <begin position="1"/>
        <end position="42"/>
    </location>
</feature>
<dbReference type="SUPFAM" id="SSF53098">
    <property type="entry name" value="Ribonuclease H-like"/>
    <property type="match status" value="1"/>
</dbReference>
<evidence type="ECO:0000256" key="6">
    <source>
        <dbReference type="ARBA" id="ARBA00023125"/>
    </source>
</evidence>
<dbReference type="PANTHER" id="PTHR46481:SF2">
    <property type="entry name" value="BED-TYPE DOMAIN-CONTAINING PROTEIN"/>
    <property type="match status" value="1"/>
</dbReference>
<comment type="subcellular location">
    <subcellularLocation>
        <location evidence="1">Nucleus</location>
    </subcellularLocation>
</comment>
<evidence type="ECO:0000256" key="9">
    <source>
        <dbReference type="PROSITE-ProRule" id="PRU00027"/>
    </source>
</evidence>
<dbReference type="GO" id="GO:0008270">
    <property type="term" value="F:zinc ion binding"/>
    <property type="evidence" value="ECO:0007669"/>
    <property type="project" value="UniProtKB-KW"/>
</dbReference>
<evidence type="ECO:0000256" key="8">
    <source>
        <dbReference type="ARBA" id="ARBA00023242"/>
    </source>
</evidence>
<sequence>MEKSSQSPSIGTPITPTSQNQSVDSSNASKPPLPTNFSKKTSRQVSDVWDHFTRIEDNPNDPRAICNYCQQNYAAGHRIRGTSTLRNHLMNLCQKYPFRLEDKKQKTLIFQKKNIVGCESVGGSNLVAVVFNQNACRLACAKMIIIDELAFRFVEQEGFKLFCSVACPKFDIPSRVTIARDIMKLYNDEKKKLRDYFVKNSQRVSLTTDTWTSIQNFCYMVLTSHFIDHEWKMQKRILNFCQIANHKGEKIGKAIETCLKDWGIEKVFAITVDNASSNNVAIIHIKKRLQIWKSAVCDGEFLHMRCSAHILNLIVSDGLKDMDDSIAAVRNALDMLELLSLVKSCLSKLISRYSDEVKIKNPPEVNSTQSGSSIQEKVSMIDSDDDDSVNMFESEFDKECDEDDALDMKNELDRYFMDRNEDRKQKDFDILVWWKMNSSKYPILSEMARDVLAIQVSTVASESAFSTGGRVLDPFRSSLSPKMVQALICCQNWLRSSPMPLDMSSILEDIETYQSCDLGK</sequence>
<dbReference type="PANTHER" id="PTHR46481">
    <property type="entry name" value="ZINC FINGER BED DOMAIN-CONTAINING PROTEIN 4"/>
    <property type="match status" value="1"/>
</dbReference>
<keyword evidence="3 9" id="KW-0863">Zinc-finger</keyword>
<evidence type="ECO:0000313" key="12">
    <source>
        <dbReference type="EnsemblPlants" id="cds.evm.model.04.954"/>
    </source>
</evidence>
<evidence type="ECO:0000256" key="4">
    <source>
        <dbReference type="ARBA" id="ARBA00022833"/>
    </source>
</evidence>
<dbReference type="SUPFAM" id="SSF140996">
    <property type="entry name" value="Hermes dimerisation domain"/>
    <property type="match status" value="1"/>
</dbReference>
<name>A0A803PJE3_CANSA</name>
<dbReference type="Proteomes" id="UP000596661">
    <property type="component" value="Chromosome 4"/>
</dbReference>
<dbReference type="EnsemblPlants" id="evm.model.04.954">
    <property type="protein sequence ID" value="cds.evm.model.04.954"/>
    <property type="gene ID" value="evm.TU.04.954"/>
</dbReference>
<keyword evidence="5" id="KW-0805">Transcription regulation</keyword>
<keyword evidence="2" id="KW-0479">Metal-binding</keyword>
<dbReference type="Pfam" id="PF05699">
    <property type="entry name" value="Dimer_Tnp_hAT"/>
    <property type="match status" value="1"/>
</dbReference>
<dbReference type="SMART" id="SM00614">
    <property type="entry name" value="ZnF_BED"/>
    <property type="match status" value="1"/>
</dbReference>
<dbReference type="GO" id="GO:0005634">
    <property type="term" value="C:nucleus"/>
    <property type="evidence" value="ECO:0007669"/>
    <property type="project" value="UniProtKB-SubCell"/>
</dbReference>
<dbReference type="EMBL" id="UZAU01000371">
    <property type="status" value="NOT_ANNOTATED_CDS"/>
    <property type="molecule type" value="Genomic_DNA"/>
</dbReference>
<evidence type="ECO:0000256" key="5">
    <source>
        <dbReference type="ARBA" id="ARBA00023015"/>
    </source>
</evidence>
<dbReference type="AlphaFoldDB" id="A0A803PJE3"/>
<dbReference type="SUPFAM" id="SSF57667">
    <property type="entry name" value="beta-beta-alpha zinc fingers"/>
    <property type="match status" value="1"/>
</dbReference>
<dbReference type="GO" id="GO:0046983">
    <property type="term" value="F:protein dimerization activity"/>
    <property type="evidence" value="ECO:0007669"/>
    <property type="project" value="InterPro"/>
</dbReference>
<evidence type="ECO:0000259" key="11">
    <source>
        <dbReference type="PROSITE" id="PS50808"/>
    </source>
</evidence>
<evidence type="ECO:0000256" key="2">
    <source>
        <dbReference type="ARBA" id="ARBA00022723"/>
    </source>
</evidence>
<reference evidence="12" key="2">
    <citation type="submission" date="2021-03" db="UniProtKB">
        <authorList>
            <consortium name="EnsemblPlants"/>
        </authorList>
    </citation>
    <scope>IDENTIFICATION</scope>
</reference>
<keyword evidence="6" id="KW-0238">DNA-binding</keyword>
<feature type="domain" description="BED-type" evidence="11">
    <location>
        <begin position="43"/>
        <end position="100"/>
    </location>
</feature>
<dbReference type="InterPro" id="IPR052035">
    <property type="entry name" value="ZnF_BED_domain_contain"/>
</dbReference>
<dbReference type="InterPro" id="IPR003656">
    <property type="entry name" value="Znf_BED"/>
</dbReference>
<evidence type="ECO:0000256" key="1">
    <source>
        <dbReference type="ARBA" id="ARBA00004123"/>
    </source>
</evidence>
<dbReference type="Gramene" id="evm.model.04.954">
    <property type="protein sequence ID" value="cds.evm.model.04.954"/>
    <property type="gene ID" value="evm.TU.04.954"/>
</dbReference>
<proteinExistence type="predicted"/>
<protein>
    <recommendedName>
        <fullName evidence="11">BED-type domain-containing protein</fullName>
    </recommendedName>
</protein>
<evidence type="ECO:0000256" key="7">
    <source>
        <dbReference type="ARBA" id="ARBA00023163"/>
    </source>
</evidence>
<evidence type="ECO:0000313" key="13">
    <source>
        <dbReference type="Proteomes" id="UP000596661"/>
    </source>
</evidence>
<dbReference type="InterPro" id="IPR012337">
    <property type="entry name" value="RNaseH-like_sf"/>
</dbReference>
<keyword evidence="8" id="KW-0539">Nucleus</keyword>
<evidence type="ECO:0000256" key="3">
    <source>
        <dbReference type="ARBA" id="ARBA00022771"/>
    </source>
</evidence>